<feature type="non-terminal residue" evidence="1">
    <location>
        <position position="1"/>
    </location>
</feature>
<reference evidence="1" key="1">
    <citation type="journal article" date="2015" name="Nature">
        <title>Complex archaea that bridge the gap between prokaryotes and eukaryotes.</title>
        <authorList>
            <person name="Spang A."/>
            <person name="Saw J.H."/>
            <person name="Jorgensen S.L."/>
            <person name="Zaremba-Niedzwiedzka K."/>
            <person name="Martijn J."/>
            <person name="Lind A.E."/>
            <person name="van Eijk R."/>
            <person name="Schleper C."/>
            <person name="Guy L."/>
            <person name="Ettema T.J."/>
        </authorList>
    </citation>
    <scope>NUCLEOTIDE SEQUENCE</scope>
</reference>
<name>A0A0F9PHI9_9ZZZZ</name>
<proteinExistence type="predicted"/>
<comment type="caution">
    <text evidence="1">The sequence shown here is derived from an EMBL/GenBank/DDBJ whole genome shotgun (WGS) entry which is preliminary data.</text>
</comment>
<sequence length="46" mass="5159">DVNVNFNIMTNDASGFSALLVREKNTIQGIIAEAMRSNRDFRKVMA</sequence>
<dbReference type="EMBL" id="LAZR01002342">
    <property type="protein sequence ID" value="KKN31280.1"/>
    <property type="molecule type" value="Genomic_DNA"/>
</dbReference>
<gene>
    <name evidence="1" type="ORF">LCGC14_0825450</name>
</gene>
<evidence type="ECO:0000313" key="1">
    <source>
        <dbReference type="EMBL" id="KKN31280.1"/>
    </source>
</evidence>
<dbReference type="AlphaFoldDB" id="A0A0F9PHI9"/>
<organism evidence="1">
    <name type="scientific">marine sediment metagenome</name>
    <dbReference type="NCBI Taxonomy" id="412755"/>
    <lineage>
        <taxon>unclassified sequences</taxon>
        <taxon>metagenomes</taxon>
        <taxon>ecological metagenomes</taxon>
    </lineage>
</organism>
<protein>
    <submittedName>
        <fullName evidence="1">Uncharacterized protein</fullName>
    </submittedName>
</protein>
<accession>A0A0F9PHI9</accession>